<dbReference type="EMBL" id="JBHSRJ010000004">
    <property type="protein sequence ID" value="MFC6042839.1"/>
    <property type="molecule type" value="Genomic_DNA"/>
</dbReference>
<reference evidence="4" key="1">
    <citation type="journal article" date="2019" name="Int. J. Syst. Evol. Microbiol.">
        <title>The Global Catalogue of Microorganisms (GCM) 10K type strain sequencing project: providing services to taxonomists for standard genome sequencing and annotation.</title>
        <authorList>
            <consortium name="The Broad Institute Genomics Platform"/>
            <consortium name="The Broad Institute Genome Sequencing Center for Infectious Disease"/>
            <person name="Wu L."/>
            <person name="Ma J."/>
        </authorList>
    </citation>
    <scope>NUCLEOTIDE SEQUENCE [LARGE SCALE GENOMIC DNA]</scope>
    <source>
        <strain evidence="4">CCUG 54522</strain>
    </source>
</reference>
<evidence type="ECO:0000256" key="1">
    <source>
        <dbReference type="SAM" id="MobiDB-lite"/>
    </source>
</evidence>
<protein>
    <recommendedName>
        <fullName evidence="5">DUF4232 domain-containing protein</fullName>
    </recommendedName>
</protein>
<organism evidence="3 4">
    <name type="scientific">Nocardioides hankookensis</name>
    <dbReference type="NCBI Taxonomy" id="443157"/>
    <lineage>
        <taxon>Bacteria</taxon>
        <taxon>Bacillati</taxon>
        <taxon>Actinomycetota</taxon>
        <taxon>Actinomycetes</taxon>
        <taxon>Propionibacteriales</taxon>
        <taxon>Nocardioidaceae</taxon>
        <taxon>Nocardioides</taxon>
    </lineage>
</organism>
<sequence>MGPSRMVWLVAVALLATACSSGDSTSANAPEPSPSRSIRTLSPLPMPTQPPPTGRLIADMRQSSRDAAAGRMEVWIDNDTAGEVTPTRITYRDPRYRTPLPGTRLRPIPSQSERGFQFLLPPLPACDHPRGSGTVTVTYGGKSTILPVEDETNVAGRFTTARCLELAVARVADLSWDDDVDFSGEVGDPGTLTLVVRPTGTAGSTLTIDSVSGTPIIAPVGTDVWRPDVTVHGTDAPSRVGLTMKPNRCDDHAFQESGGATAFKIGLHLDGEPGQITLRMSIPGAKNAIDFAKGSCGDLDTVSGGG</sequence>
<feature type="signal peptide" evidence="2">
    <location>
        <begin position="1"/>
        <end position="29"/>
    </location>
</feature>
<evidence type="ECO:0000313" key="4">
    <source>
        <dbReference type="Proteomes" id="UP001596135"/>
    </source>
</evidence>
<evidence type="ECO:0000256" key="2">
    <source>
        <dbReference type="SAM" id="SignalP"/>
    </source>
</evidence>
<dbReference type="PROSITE" id="PS51257">
    <property type="entry name" value="PROKAR_LIPOPROTEIN"/>
    <property type="match status" value="1"/>
</dbReference>
<comment type="caution">
    <text evidence="3">The sequence shown here is derived from an EMBL/GenBank/DDBJ whole genome shotgun (WGS) entry which is preliminary data.</text>
</comment>
<feature type="chain" id="PRO_5047265151" description="DUF4232 domain-containing protein" evidence="2">
    <location>
        <begin position="30"/>
        <end position="306"/>
    </location>
</feature>
<feature type="compositionally biased region" description="Polar residues" evidence="1">
    <location>
        <begin position="21"/>
        <end position="39"/>
    </location>
</feature>
<evidence type="ECO:0000313" key="3">
    <source>
        <dbReference type="EMBL" id="MFC6042839.1"/>
    </source>
</evidence>
<keyword evidence="2" id="KW-0732">Signal</keyword>
<evidence type="ECO:0008006" key="5">
    <source>
        <dbReference type="Google" id="ProtNLM"/>
    </source>
</evidence>
<dbReference type="RefSeq" id="WP_379152283.1">
    <property type="nucleotide sequence ID" value="NZ_JBHSRJ010000004.1"/>
</dbReference>
<dbReference type="Proteomes" id="UP001596135">
    <property type="component" value="Unassembled WGS sequence"/>
</dbReference>
<accession>A0ABW1LG44</accession>
<name>A0ABW1LG44_9ACTN</name>
<feature type="region of interest" description="Disordered" evidence="1">
    <location>
        <begin position="21"/>
        <end position="56"/>
    </location>
</feature>
<gene>
    <name evidence="3" type="ORF">ACFPYL_07130</name>
</gene>
<feature type="compositionally biased region" description="Pro residues" evidence="1">
    <location>
        <begin position="44"/>
        <end position="53"/>
    </location>
</feature>
<proteinExistence type="predicted"/>
<keyword evidence="4" id="KW-1185">Reference proteome</keyword>